<evidence type="ECO:0000259" key="10">
    <source>
        <dbReference type="PROSITE" id="PS50023"/>
    </source>
</evidence>
<organism evidence="11 12">
    <name type="scientific">Caenorhabditis angaria</name>
    <dbReference type="NCBI Taxonomy" id="860376"/>
    <lineage>
        <taxon>Eukaryota</taxon>
        <taxon>Metazoa</taxon>
        <taxon>Ecdysozoa</taxon>
        <taxon>Nematoda</taxon>
        <taxon>Chromadorea</taxon>
        <taxon>Rhabditida</taxon>
        <taxon>Rhabditina</taxon>
        <taxon>Rhabditomorpha</taxon>
        <taxon>Rhabditoidea</taxon>
        <taxon>Rhabditidae</taxon>
        <taxon>Peloderinae</taxon>
        <taxon>Caenorhabditis</taxon>
    </lineage>
</organism>
<protein>
    <recommendedName>
        <fullName evidence="13">LIM and SH3 domain protein F42H10.3</fullName>
    </recommendedName>
</protein>
<dbReference type="PROSITE" id="PS50023">
    <property type="entry name" value="LIM_DOMAIN_2"/>
    <property type="match status" value="1"/>
</dbReference>
<dbReference type="SMART" id="SM00326">
    <property type="entry name" value="SH3"/>
    <property type="match status" value="1"/>
</dbReference>
<dbReference type="SMART" id="SM00227">
    <property type="entry name" value="NEBU"/>
    <property type="match status" value="2"/>
</dbReference>
<dbReference type="Gene3D" id="2.30.30.40">
    <property type="entry name" value="SH3 Domains"/>
    <property type="match status" value="1"/>
</dbReference>
<evidence type="ECO:0000259" key="9">
    <source>
        <dbReference type="PROSITE" id="PS50002"/>
    </source>
</evidence>
<sequence length="342" mass="37836">MSKKCAREECGKTVYPIEELKCLDKVWHKQCFKCTVCGMTLSMKNYKGYDKRPYCEPHYPKTVASAVADTPEMRRIAENTKNQSNIKYHAEYEKMKGTKIEICDDPEMERLKKNTQVQSNIGYHGILEKKEKQEEIRPAEIPGEQQQAPQNGLNSVSSRNGVEQVAQQLANTNLIYSVEQGGAVSPQQNQQRSVGSIADYDPINGNWGTSGSAANQRKPNEKLGYLKTQVDNGPPKFCADFAAAQPPPSSLASSASPHSNLSSPQSTLSPTGKAGFAVKAIFDYTAADKDEVSFLEGDIIVNCEKIDDGWMTGTVQRTLQWGMLPANYVQVHKLPTGLHRLS</sequence>
<keyword evidence="5 6" id="KW-0440">LIM domain</keyword>
<evidence type="ECO:0000256" key="3">
    <source>
        <dbReference type="ARBA" id="ARBA00022737"/>
    </source>
</evidence>
<dbReference type="InterPro" id="IPR001781">
    <property type="entry name" value="Znf_LIM"/>
</dbReference>
<dbReference type="FunFam" id="2.30.30.40:FF:000007">
    <property type="entry name" value="nebulin isoform X1"/>
    <property type="match status" value="1"/>
</dbReference>
<dbReference type="GO" id="GO:0046872">
    <property type="term" value="F:metal ion binding"/>
    <property type="evidence" value="ECO:0007669"/>
    <property type="project" value="UniProtKB-KW"/>
</dbReference>
<dbReference type="CDD" id="cd11789">
    <property type="entry name" value="SH3_Nebulin_family_C"/>
    <property type="match status" value="1"/>
</dbReference>
<dbReference type="PANTHER" id="PTHR46218">
    <property type="entry name" value="LASP"/>
    <property type="match status" value="1"/>
</dbReference>
<dbReference type="InterPro" id="IPR051759">
    <property type="entry name" value="LIM-SH3_domain_protein"/>
</dbReference>
<evidence type="ECO:0000256" key="1">
    <source>
        <dbReference type="ARBA" id="ARBA00022443"/>
    </source>
</evidence>
<dbReference type="PRINTS" id="PR00452">
    <property type="entry name" value="SH3DOMAIN"/>
</dbReference>
<evidence type="ECO:0000313" key="11">
    <source>
        <dbReference type="EMBL" id="CAI5445389.1"/>
    </source>
</evidence>
<name>A0A9P1MYY0_9PELO</name>
<dbReference type="SUPFAM" id="SSF50044">
    <property type="entry name" value="SH3-domain"/>
    <property type="match status" value="1"/>
</dbReference>
<evidence type="ECO:0008006" key="13">
    <source>
        <dbReference type="Google" id="ProtNLM"/>
    </source>
</evidence>
<reference evidence="11" key="1">
    <citation type="submission" date="2022-11" db="EMBL/GenBank/DDBJ databases">
        <authorList>
            <person name="Kikuchi T."/>
        </authorList>
    </citation>
    <scope>NUCLEOTIDE SEQUENCE</scope>
    <source>
        <strain evidence="11">PS1010</strain>
    </source>
</reference>
<keyword evidence="2 6" id="KW-0479">Metal-binding</keyword>
<dbReference type="GO" id="GO:0005925">
    <property type="term" value="C:focal adhesion"/>
    <property type="evidence" value="ECO:0007669"/>
    <property type="project" value="TreeGrafter"/>
</dbReference>
<dbReference type="Pfam" id="PF00412">
    <property type="entry name" value="LIM"/>
    <property type="match status" value="1"/>
</dbReference>
<dbReference type="PROSITE" id="PS51216">
    <property type="entry name" value="NEBULIN"/>
    <property type="match status" value="1"/>
</dbReference>
<evidence type="ECO:0000313" key="12">
    <source>
        <dbReference type="Proteomes" id="UP001152747"/>
    </source>
</evidence>
<keyword evidence="1 7" id="KW-0728">SH3 domain</keyword>
<feature type="domain" description="LIM zinc-binding" evidence="10">
    <location>
        <begin position="5"/>
        <end position="65"/>
    </location>
</feature>
<accession>A0A9P1MYY0</accession>
<feature type="region of interest" description="Disordered" evidence="8">
    <location>
        <begin position="238"/>
        <end position="270"/>
    </location>
</feature>
<evidence type="ECO:0000256" key="7">
    <source>
        <dbReference type="PROSITE-ProRule" id="PRU00192"/>
    </source>
</evidence>
<dbReference type="SMART" id="SM00132">
    <property type="entry name" value="LIM"/>
    <property type="match status" value="1"/>
</dbReference>
<dbReference type="PROSITE" id="PS50002">
    <property type="entry name" value="SH3"/>
    <property type="match status" value="1"/>
</dbReference>
<gene>
    <name evidence="11" type="ORF">CAMP_LOCUS8026</name>
</gene>
<dbReference type="CDD" id="cd09447">
    <property type="entry name" value="LIM_LASP"/>
    <property type="match status" value="1"/>
</dbReference>
<evidence type="ECO:0000256" key="8">
    <source>
        <dbReference type="SAM" id="MobiDB-lite"/>
    </source>
</evidence>
<feature type="compositionally biased region" description="Low complexity" evidence="8">
    <location>
        <begin position="250"/>
        <end position="266"/>
    </location>
</feature>
<dbReference type="InterPro" id="IPR000900">
    <property type="entry name" value="Nebulin_repeat"/>
</dbReference>
<dbReference type="SUPFAM" id="SSF57716">
    <property type="entry name" value="Glucocorticoid receptor-like (DNA-binding domain)"/>
    <property type="match status" value="2"/>
</dbReference>
<dbReference type="Gene3D" id="2.10.110.10">
    <property type="entry name" value="Cysteine Rich Protein"/>
    <property type="match status" value="1"/>
</dbReference>
<feature type="domain" description="SH3" evidence="9">
    <location>
        <begin position="273"/>
        <end position="334"/>
    </location>
</feature>
<keyword evidence="4 6" id="KW-0862">Zinc</keyword>
<dbReference type="GO" id="GO:0051015">
    <property type="term" value="F:actin filament binding"/>
    <property type="evidence" value="ECO:0007669"/>
    <property type="project" value="TreeGrafter"/>
</dbReference>
<dbReference type="GO" id="GO:0005737">
    <property type="term" value="C:cytoplasm"/>
    <property type="evidence" value="ECO:0007669"/>
    <property type="project" value="UniProtKB-ARBA"/>
</dbReference>
<dbReference type="AlphaFoldDB" id="A0A9P1MYY0"/>
<dbReference type="InterPro" id="IPR001452">
    <property type="entry name" value="SH3_domain"/>
</dbReference>
<proteinExistence type="predicted"/>
<dbReference type="FunFam" id="2.10.110.10:FF:000087">
    <property type="entry name" value="LIM zinc-binding domain-containing Nebulette"/>
    <property type="match status" value="1"/>
</dbReference>
<comment type="caution">
    <text evidence="11">The sequence shown here is derived from an EMBL/GenBank/DDBJ whole genome shotgun (WGS) entry which is preliminary data.</text>
</comment>
<evidence type="ECO:0000256" key="2">
    <source>
        <dbReference type="ARBA" id="ARBA00022723"/>
    </source>
</evidence>
<dbReference type="Proteomes" id="UP001152747">
    <property type="component" value="Unassembled WGS sequence"/>
</dbReference>
<evidence type="ECO:0000256" key="6">
    <source>
        <dbReference type="PROSITE-ProRule" id="PRU00125"/>
    </source>
</evidence>
<keyword evidence="12" id="KW-1185">Reference proteome</keyword>
<dbReference type="Pfam" id="PF00880">
    <property type="entry name" value="Nebulin"/>
    <property type="match status" value="1"/>
</dbReference>
<dbReference type="InterPro" id="IPR036028">
    <property type="entry name" value="SH3-like_dom_sf"/>
</dbReference>
<dbReference type="Pfam" id="PF00018">
    <property type="entry name" value="SH3_1"/>
    <property type="match status" value="1"/>
</dbReference>
<dbReference type="OrthoDB" id="191061at2759"/>
<keyword evidence="3" id="KW-0677">Repeat</keyword>
<evidence type="ECO:0000256" key="4">
    <source>
        <dbReference type="ARBA" id="ARBA00022833"/>
    </source>
</evidence>
<evidence type="ECO:0000256" key="5">
    <source>
        <dbReference type="ARBA" id="ARBA00023038"/>
    </source>
</evidence>
<dbReference type="PANTHER" id="PTHR46218:SF4">
    <property type="entry name" value="LIM AND SH3 DOMAIN PROTEIN LASP"/>
    <property type="match status" value="1"/>
</dbReference>
<dbReference type="EMBL" id="CANHGI010000003">
    <property type="protein sequence ID" value="CAI5445389.1"/>
    <property type="molecule type" value="Genomic_DNA"/>
</dbReference>